<keyword evidence="2" id="KW-1185">Reference proteome</keyword>
<name>A0A512L524_9PROT</name>
<comment type="caution">
    <text evidence="1">The sequence shown here is derived from an EMBL/GenBank/DDBJ whole genome shotgun (WGS) entry which is preliminary data.</text>
</comment>
<dbReference type="CDD" id="cd18773">
    <property type="entry name" value="PDC1_HK_sensor"/>
    <property type="match status" value="1"/>
</dbReference>
<dbReference type="Proteomes" id="UP000321337">
    <property type="component" value="Unassembled WGS sequence"/>
</dbReference>
<gene>
    <name evidence="1" type="ORF">TPL01_07250</name>
</gene>
<organism evidence="1 2">
    <name type="scientific">Sulfuriferula plumbiphila</name>
    <dbReference type="NCBI Taxonomy" id="171865"/>
    <lineage>
        <taxon>Bacteria</taxon>
        <taxon>Pseudomonadati</taxon>
        <taxon>Pseudomonadota</taxon>
        <taxon>Betaproteobacteria</taxon>
        <taxon>Nitrosomonadales</taxon>
        <taxon>Sulfuricellaceae</taxon>
        <taxon>Sulfuriferula</taxon>
    </lineage>
</organism>
<dbReference type="EMBL" id="BKAD01000007">
    <property type="protein sequence ID" value="GEP29587.1"/>
    <property type="molecule type" value="Genomic_DNA"/>
</dbReference>
<evidence type="ECO:0000313" key="2">
    <source>
        <dbReference type="Proteomes" id="UP000321337"/>
    </source>
</evidence>
<reference evidence="1 2" key="1">
    <citation type="submission" date="2019-07" db="EMBL/GenBank/DDBJ databases">
        <title>Whole genome shotgun sequence of Thiobacillus plumbophilus NBRC 107929.</title>
        <authorList>
            <person name="Hosoyama A."/>
            <person name="Uohara A."/>
            <person name="Ohji S."/>
            <person name="Ichikawa N."/>
        </authorList>
    </citation>
    <scope>NUCLEOTIDE SEQUENCE [LARGE SCALE GENOMIC DNA]</scope>
    <source>
        <strain evidence="1 2">NBRC 107929</strain>
    </source>
</reference>
<proteinExistence type="predicted"/>
<sequence>MICKRMKNSWKENIYLQREELARKLHEPLAHLAEQCIPAWGEREQLDAILAQGFASIPYCAFLYCLSTDGIQICDNVGQAGLAPEHFGRDRSQRPYMKEAVPAWGFLLSDAYISLVGHRPSLTALQIVRADSSTLGYLGADFDLRDLPVTSELYEEPGYWRQVKGDPAIRGTVFQQCRVESPLDSNLEQALSILEELLTLRGVFQCQIHFSSSQVTIWTVDDPFRYRILDHEALSDPDICLVFPSRPYPNDATIPQHNIARILGIMQSLRFADPTIYLRTASINIFNGMVSLTFSCDGSHYMPYVEFLLKDTSFWF</sequence>
<evidence type="ECO:0000313" key="1">
    <source>
        <dbReference type="EMBL" id="GEP29587.1"/>
    </source>
</evidence>
<dbReference type="AlphaFoldDB" id="A0A512L524"/>
<dbReference type="Gene3D" id="3.30.450.20">
    <property type="entry name" value="PAS domain"/>
    <property type="match status" value="1"/>
</dbReference>
<protein>
    <submittedName>
        <fullName evidence="1">Uncharacterized protein</fullName>
    </submittedName>
</protein>
<dbReference type="SUPFAM" id="SSF103190">
    <property type="entry name" value="Sensory domain-like"/>
    <property type="match status" value="1"/>
</dbReference>
<dbReference type="InterPro" id="IPR029151">
    <property type="entry name" value="Sensor-like_sf"/>
</dbReference>
<accession>A0A512L524</accession>